<gene>
    <name evidence="4" type="ORF">Ae201684_000975</name>
</gene>
<dbReference type="AlphaFoldDB" id="A0A6G0XVL2"/>
<keyword evidence="2" id="KW-0677">Repeat</keyword>
<dbReference type="Pfam" id="PF14580">
    <property type="entry name" value="LRR_9"/>
    <property type="match status" value="1"/>
</dbReference>
<keyword evidence="3" id="KW-0175">Coiled coil</keyword>
<dbReference type="VEuPathDB" id="FungiDB:AeMF1_013963"/>
<dbReference type="PROSITE" id="PS51450">
    <property type="entry name" value="LRR"/>
    <property type="match status" value="4"/>
</dbReference>
<evidence type="ECO:0000313" key="5">
    <source>
        <dbReference type="Proteomes" id="UP000481153"/>
    </source>
</evidence>
<dbReference type="InterPro" id="IPR050576">
    <property type="entry name" value="Cilia_flagella_integrity"/>
</dbReference>
<evidence type="ECO:0000256" key="2">
    <source>
        <dbReference type="ARBA" id="ARBA00022737"/>
    </source>
</evidence>
<proteinExistence type="predicted"/>
<dbReference type="InterPro" id="IPR001611">
    <property type="entry name" value="Leu-rich_rpt"/>
</dbReference>
<organism evidence="4 5">
    <name type="scientific">Aphanomyces euteiches</name>
    <dbReference type="NCBI Taxonomy" id="100861"/>
    <lineage>
        <taxon>Eukaryota</taxon>
        <taxon>Sar</taxon>
        <taxon>Stramenopiles</taxon>
        <taxon>Oomycota</taxon>
        <taxon>Saprolegniomycetes</taxon>
        <taxon>Saprolegniales</taxon>
        <taxon>Verrucalvaceae</taxon>
        <taxon>Aphanomyces</taxon>
    </lineage>
</organism>
<dbReference type="Proteomes" id="UP000481153">
    <property type="component" value="Unassembled WGS sequence"/>
</dbReference>
<sequence length="689" mass="78292">MGAHIGLVIQCRLQRISRLEPVAHTLTRLCLADQELTKIEGLCLPNLRQLLLHNNHIRVIENLEGVPKLQKLWLHSNSISTIENLHGCTDLRELWLQDNNISALGGLDQLTNLHNLALSKNYLSHFEELAKLSHLPNLCSLTLSDEDFGSNPITRESGYRLFVINQLKQVRILDGLEIQTKDQRAAEDEYIKRVRVVACWGFNSWQVLDFNDKIDTVQREHEQEMLSIDSRRNRNSSHAELLKQELLTAFRALEDLVTSGRKTVQDEHTRQQVIRAKYATALQHKLESIQQEYLAQMDALIAAETAAMEELFEILEARIAAEEAQALAVASIQRSTTTSFQHLSDSTPDFRYIASLFLNRHAHDMKVLQLYKCHTTTQFEPTSRSPPLFLAGSTSHIQEFFHDQSARSSSWYTTDPYLAALLATKHNQPPSPDHNHMLVCLCNAVQVADLHLPSLSSWEELWQALATDNSTCAASTWTKVHFKLSSDKHSGAIYVPPVAATQLEITPQYYAVCSITRASIDEAELQQLLQDAASVTMTPGQANGLDQTADNLLTQCNQQMQQEVETYQRQLWDDLNPDRRQGADDVQCLQQALSQLRSRIQEEQNTQKSILRDLQKQLCFIDDRDEVAGPGGRFRLVEGAVPKYWINESRCILWRGFHKLLRGSVRATAEMKTIIYLVLVLPLLIQHSH</sequence>
<comment type="caution">
    <text evidence="4">The sequence shown here is derived from an EMBL/GenBank/DDBJ whole genome shotgun (WGS) entry which is preliminary data.</text>
</comment>
<accession>A0A6G0XVL2</accession>
<dbReference type="SUPFAM" id="SSF52075">
    <property type="entry name" value="Outer arm dynein light chain 1"/>
    <property type="match status" value="1"/>
</dbReference>
<keyword evidence="5" id="KW-1185">Reference proteome</keyword>
<reference evidence="4 5" key="1">
    <citation type="submission" date="2019-07" db="EMBL/GenBank/DDBJ databases">
        <title>Genomics analysis of Aphanomyces spp. identifies a new class of oomycete effector associated with host adaptation.</title>
        <authorList>
            <person name="Gaulin E."/>
        </authorList>
    </citation>
    <scope>NUCLEOTIDE SEQUENCE [LARGE SCALE GENOMIC DNA]</scope>
    <source>
        <strain evidence="4 5">ATCC 201684</strain>
    </source>
</reference>
<keyword evidence="1" id="KW-0433">Leucine-rich repeat</keyword>
<evidence type="ECO:0000313" key="4">
    <source>
        <dbReference type="EMBL" id="KAF0744499.1"/>
    </source>
</evidence>
<dbReference type="SMART" id="SM00365">
    <property type="entry name" value="LRR_SD22"/>
    <property type="match status" value="4"/>
</dbReference>
<feature type="coiled-coil region" evidence="3">
    <location>
        <begin position="586"/>
        <end position="613"/>
    </location>
</feature>
<protein>
    <submittedName>
        <fullName evidence="4">Uncharacterized protein</fullName>
    </submittedName>
</protein>
<evidence type="ECO:0000256" key="1">
    <source>
        <dbReference type="ARBA" id="ARBA00022614"/>
    </source>
</evidence>
<evidence type="ECO:0000256" key="3">
    <source>
        <dbReference type="SAM" id="Coils"/>
    </source>
</evidence>
<dbReference type="Gene3D" id="3.80.10.10">
    <property type="entry name" value="Ribonuclease Inhibitor"/>
    <property type="match status" value="1"/>
</dbReference>
<dbReference type="EMBL" id="VJMJ01000009">
    <property type="protein sequence ID" value="KAF0744499.1"/>
    <property type="molecule type" value="Genomic_DNA"/>
</dbReference>
<dbReference type="InterPro" id="IPR032675">
    <property type="entry name" value="LRR_dom_sf"/>
</dbReference>
<dbReference type="PANTHER" id="PTHR45973:SF35">
    <property type="entry name" value="LEUCINE-RICH REPEAT-CONTAINING PROTEIN 43"/>
    <property type="match status" value="1"/>
</dbReference>
<name>A0A6G0XVL2_9STRA</name>
<dbReference type="PANTHER" id="PTHR45973">
    <property type="entry name" value="PROTEIN PHOSPHATASE 1 REGULATORY SUBUNIT SDS22-RELATED"/>
    <property type="match status" value="1"/>
</dbReference>